<gene>
    <name evidence="1" type="ORF">S03H2_16181</name>
</gene>
<dbReference type="EMBL" id="BARU01008257">
    <property type="protein sequence ID" value="GAH38851.1"/>
    <property type="molecule type" value="Genomic_DNA"/>
</dbReference>
<evidence type="ECO:0000313" key="1">
    <source>
        <dbReference type="EMBL" id="GAH38851.1"/>
    </source>
</evidence>
<accession>X1EZN5</accession>
<proteinExistence type="predicted"/>
<dbReference type="AlphaFoldDB" id="X1EZN5"/>
<feature type="non-terminal residue" evidence="1">
    <location>
        <position position="1"/>
    </location>
</feature>
<name>X1EZN5_9ZZZZ</name>
<comment type="caution">
    <text evidence="1">The sequence shown here is derived from an EMBL/GenBank/DDBJ whole genome shotgun (WGS) entry which is preliminary data.</text>
</comment>
<protein>
    <submittedName>
        <fullName evidence="1">Uncharacterized protein</fullName>
    </submittedName>
</protein>
<reference evidence="1" key="1">
    <citation type="journal article" date="2014" name="Front. Microbiol.">
        <title>High frequency of phylogenetically diverse reductive dehalogenase-homologous genes in deep subseafloor sedimentary metagenomes.</title>
        <authorList>
            <person name="Kawai M."/>
            <person name="Futagami T."/>
            <person name="Toyoda A."/>
            <person name="Takaki Y."/>
            <person name="Nishi S."/>
            <person name="Hori S."/>
            <person name="Arai W."/>
            <person name="Tsubouchi T."/>
            <person name="Morono Y."/>
            <person name="Uchiyama I."/>
            <person name="Ito T."/>
            <person name="Fujiyama A."/>
            <person name="Inagaki F."/>
            <person name="Takami H."/>
        </authorList>
    </citation>
    <scope>NUCLEOTIDE SEQUENCE</scope>
    <source>
        <strain evidence="1">Expedition CK06-06</strain>
    </source>
</reference>
<organism evidence="1">
    <name type="scientific">marine sediment metagenome</name>
    <dbReference type="NCBI Taxonomy" id="412755"/>
    <lineage>
        <taxon>unclassified sequences</taxon>
        <taxon>metagenomes</taxon>
        <taxon>ecological metagenomes</taxon>
    </lineage>
</organism>
<sequence>FSVEGEITRSTDITVTLNYGYAGHIQEVEKTIEGSDEDILEEEVLGYGLGQVPLGQEPLGGLRAIPSDAVKFNTILEIAKEDFNKFQAKNWNARVNCLR</sequence>